<dbReference type="PIRSF" id="PIRSF003165">
    <property type="entry name" value="Chaperone_SicA"/>
    <property type="match status" value="1"/>
</dbReference>
<dbReference type="STRING" id="225848.Sps_01000"/>
<evidence type="ECO:0000313" key="1">
    <source>
        <dbReference type="EMBL" id="AQS36189.1"/>
    </source>
</evidence>
<dbReference type="RefSeq" id="WP_237157993.1">
    <property type="nucleotide sequence ID" value="NZ_CP014782.1"/>
</dbReference>
<reference evidence="1 2" key="1">
    <citation type="submission" date="2016-03" db="EMBL/GenBank/DDBJ databases">
        <title>Complete genome sequence of Shewanella psychrophila WP2, a deep sea bacterium isolated from west Pacific sediment.</title>
        <authorList>
            <person name="Xu G."/>
            <person name="Jian H."/>
        </authorList>
    </citation>
    <scope>NUCLEOTIDE SEQUENCE [LARGE SCALE GENOMIC DNA]</scope>
    <source>
        <strain evidence="1 2">WP2</strain>
    </source>
</reference>
<dbReference type="InterPro" id="IPR011990">
    <property type="entry name" value="TPR-like_helical_dom_sf"/>
</dbReference>
<dbReference type="Proteomes" id="UP000189545">
    <property type="component" value="Chromosome"/>
</dbReference>
<name>A0A1S6HL03_9GAMM</name>
<evidence type="ECO:0000313" key="2">
    <source>
        <dbReference type="Proteomes" id="UP000189545"/>
    </source>
</evidence>
<dbReference type="Gene3D" id="1.25.40.10">
    <property type="entry name" value="Tetratricopeptide repeat domain"/>
    <property type="match status" value="1"/>
</dbReference>
<proteinExistence type="predicted"/>
<keyword evidence="2" id="KW-1185">Reference proteome</keyword>
<dbReference type="InterPro" id="IPR016379">
    <property type="entry name" value="T3SS_Ca_resp_chp_LcrH/SycD_sub"/>
</dbReference>
<dbReference type="EMBL" id="CP014782">
    <property type="protein sequence ID" value="AQS36189.1"/>
    <property type="molecule type" value="Genomic_DNA"/>
</dbReference>
<protein>
    <submittedName>
        <fullName evidence="1">Uncharacterized protein</fullName>
    </submittedName>
</protein>
<dbReference type="AlphaFoldDB" id="A0A1S6HL03"/>
<dbReference type="SUPFAM" id="SSF48452">
    <property type="entry name" value="TPR-like"/>
    <property type="match status" value="1"/>
</dbReference>
<dbReference type="PRINTS" id="PR01595">
    <property type="entry name" value="SYCDCHAPRONE"/>
</dbReference>
<dbReference type="InterPro" id="IPR005415">
    <property type="entry name" value="T3SS_Ca_resp_chp_LcrH/SycD"/>
</dbReference>
<dbReference type="KEGG" id="spsw:Sps_01000"/>
<organism evidence="1 2">
    <name type="scientific">Shewanella psychrophila</name>
    <dbReference type="NCBI Taxonomy" id="225848"/>
    <lineage>
        <taxon>Bacteria</taxon>
        <taxon>Pseudomonadati</taxon>
        <taxon>Pseudomonadota</taxon>
        <taxon>Gammaproteobacteria</taxon>
        <taxon>Alteromonadales</taxon>
        <taxon>Shewanellaceae</taxon>
        <taxon>Shewanella</taxon>
    </lineage>
</organism>
<accession>A0A1S6HL03</accession>
<gene>
    <name evidence="1" type="ORF">Sps_01000</name>
</gene>
<sequence>MNAQVIKSNIDFDKLEANLQLALVDQITLAEMAGLTSQDLEVIYDSGQNKYQAGFPAQAIVDFTYLVMHQPWDRRFHMALASTLHWLGEFQHALTFYGYALVMDACDPGASFRIAQCLLSLDEESAAIEALQTAITQSFSHPEHHEVGVQAQELLTKLNH</sequence>